<dbReference type="Proteomes" id="UP000027987">
    <property type="component" value="Chromosome"/>
</dbReference>
<name>A0A075K479_9GAMM</name>
<keyword evidence="5" id="KW-1185">Reference proteome</keyword>
<dbReference type="Gene3D" id="3.55.50.10">
    <property type="entry name" value="Baseplate protein-like domains"/>
    <property type="match status" value="1"/>
</dbReference>
<evidence type="ECO:0000313" key="5">
    <source>
        <dbReference type="Proteomes" id="UP000027987"/>
    </source>
</evidence>
<protein>
    <submittedName>
        <fullName evidence="4">Type IV secretion protein Rhs</fullName>
    </submittedName>
</protein>
<evidence type="ECO:0000259" key="3">
    <source>
        <dbReference type="Pfam" id="PF13296"/>
    </source>
</evidence>
<evidence type="ECO:0000256" key="1">
    <source>
        <dbReference type="SAM" id="Coils"/>
    </source>
</evidence>
<feature type="domain" description="Putative type VI secretion system Rhs element associated Vgr" evidence="3">
    <location>
        <begin position="477"/>
        <end position="582"/>
    </location>
</feature>
<dbReference type="SUPFAM" id="SSF69279">
    <property type="entry name" value="Phage tail proteins"/>
    <property type="match status" value="2"/>
</dbReference>
<dbReference type="Pfam" id="PF05954">
    <property type="entry name" value="Phage_GPD"/>
    <property type="match status" value="1"/>
</dbReference>
<dbReference type="HOGENOM" id="CLU_004121_4_0_6"/>
<dbReference type="EMBL" id="CP008884">
    <property type="protein sequence ID" value="AIF46973.1"/>
    <property type="molecule type" value="Genomic_DNA"/>
</dbReference>
<keyword evidence="1" id="KW-0175">Coiled coil</keyword>
<dbReference type="Gene3D" id="2.30.110.50">
    <property type="match status" value="1"/>
</dbReference>
<dbReference type="InterPro" id="IPR037026">
    <property type="entry name" value="Vgr_OB-fold_dom_sf"/>
</dbReference>
<dbReference type="AlphaFoldDB" id="A0A075K479"/>
<organism evidence="4 5">
    <name type="scientific">Dyella japonica A8</name>
    <dbReference type="NCBI Taxonomy" id="1217721"/>
    <lineage>
        <taxon>Bacteria</taxon>
        <taxon>Pseudomonadati</taxon>
        <taxon>Pseudomonadota</taxon>
        <taxon>Gammaproteobacteria</taxon>
        <taxon>Lysobacterales</taxon>
        <taxon>Rhodanobacteraceae</taxon>
        <taxon>Dyella</taxon>
    </lineage>
</organism>
<reference evidence="4 5" key="1">
    <citation type="submission" date="2014-07" db="EMBL/GenBank/DDBJ databases">
        <title>Complete Genome Sequence of Dyella japonica Strain A8 Isolated from Malaysian Tropical Soil.</title>
        <authorList>
            <person name="Hui R.K.H."/>
            <person name="Chen J.-W."/>
            <person name="Chan K.-G."/>
            <person name="Leung F.C.C."/>
        </authorList>
    </citation>
    <scope>NUCLEOTIDE SEQUENCE [LARGE SCALE GENOMIC DNA]</scope>
    <source>
        <strain evidence="4 5">A8</strain>
    </source>
</reference>
<evidence type="ECO:0000313" key="4">
    <source>
        <dbReference type="EMBL" id="AIF46973.1"/>
    </source>
</evidence>
<dbReference type="Pfam" id="PF10106">
    <property type="entry name" value="DUF2345"/>
    <property type="match status" value="1"/>
</dbReference>
<dbReference type="NCBIfam" id="TIGR03361">
    <property type="entry name" value="VI_Rhs_Vgr"/>
    <property type="match status" value="1"/>
</dbReference>
<feature type="coiled-coil region" evidence="1">
    <location>
        <begin position="563"/>
        <end position="590"/>
    </location>
</feature>
<dbReference type="NCBIfam" id="TIGR01646">
    <property type="entry name" value="vgr_GE"/>
    <property type="match status" value="1"/>
</dbReference>
<dbReference type="Gene3D" id="4.10.220.110">
    <property type="match status" value="1"/>
</dbReference>
<dbReference type="InterPro" id="IPR006533">
    <property type="entry name" value="T6SS_Vgr_RhsGE"/>
</dbReference>
<evidence type="ECO:0000259" key="2">
    <source>
        <dbReference type="Pfam" id="PF10106"/>
    </source>
</evidence>
<dbReference type="RefSeq" id="WP_038579450.1">
    <property type="nucleotide sequence ID" value="NZ_CP008884.1"/>
</dbReference>
<dbReference type="Gene3D" id="2.40.50.230">
    <property type="entry name" value="Gp5 N-terminal domain"/>
    <property type="match status" value="1"/>
</dbReference>
<dbReference type="PATRIC" id="fig|1217721.7.peg.1393"/>
<dbReference type="InterPro" id="IPR017847">
    <property type="entry name" value="T6SS_RhsGE_Vgr_subset"/>
</dbReference>
<accession>A0A075K479</accession>
<dbReference type="SUPFAM" id="SSF69255">
    <property type="entry name" value="gp5 N-terminal domain-like"/>
    <property type="match status" value="1"/>
</dbReference>
<proteinExistence type="predicted"/>
<dbReference type="KEGG" id="dja:HY57_06675"/>
<dbReference type="InterPro" id="IPR028244">
    <property type="entry name" value="T6SS_Rhs_Vgr_dom"/>
</dbReference>
<dbReference type="InterPro" id="IPR018769">
    <property type="entry name" value="VgrG2_DUF2345"/>
</dbReference>
<dbReference type="Pfam" id="PF13296">
    <property type="entry name" value="T6SS_Vgr"/>
    <property type="match status" value="1"/>
</dbReference>
<dbReference type="STRING" id="1217721.HY57_06675"/>
<gene>
    <name evidence="4" type="ORF">HY57_06675</name>
</gene>
<feature type="domain" description="DUF2345" evidence="2">
    <location>
        <begin position="603"/>
        <end position="747"/>
    </location>
</feature>
<sequence length="885" mass="96846">MSDRFDAIAATVAGPFHQHYAIEVPGLATASTLSVQSFKVHESLGEPYRITLSLTSPQTLSRGDLLGKLATFRMRSAERMPRRFAGCITAFSQLKRTPDEVTYGLVIEPQVARLRLTRASRVFQHMTAPAMIDALLRRHRLEGHQFAFRLRRAYAEHAFHLQYQQSDWEYVHLLMEQEGIYCFFEEGEHGDVLVFADDVDHYTYQPTLTLPLRESAGLNAASDAILSLETHARTVQQSFVVADYNPDQAWERLKADANLASKDATTYGESYVYGTGHLDQAQARWQAQLRHEAALAAQVVFAGQSTALALRPGRVTHTDSALPEAPHGMVITAVTHHGARDKPYANDFKAIPADRRFRLPLNPATWPTLTGTLSARVTSPSTYKYAYLTKAGEYVVRLDLDFDPWNPGGESVPLRLAKPFAGKLQTGMHFPALDGDEAVIAFRDGDPNKPYIAAFHHHSQATDLITNQDRWMSRNVIRTQSDNKLQMEDWEGQEHVKLSTEHSGKSQLTLGHMVSGAMVNGQRETRGEGFELRTSAKGAVRAGHGLFVTTDDRPRAQGKQLDMQEAMQQLSAAQAAMERLAEVVRAAQADAADTIAMNHVLQQQLKDLKEAVMLFSASSSIALTTPESIQHSAGKHLTFTAGENADVGVLKKFTVAAGEAISLFAQKMGIKLFAAKGKVTIQAQNDDMSLAALKDLTITSTNGKLILSAKEEVWLGAGGSYIKINSNRIENGTPGDIYEKCAWWGTQKAASQAMPAELKNSLPATPLQLRAFASPASRNAISAGMPYKLFADGALVGTGVIDATGNLPIAHQRATQAYRVELANGHAFHIPVAENFRGDAANGALANQGFHYLEDSPEAGASSVDRAVHRQTYHAVLHPNADKDA</sequence>